<dbReference type="GO" id="GO:0006351">
    <property type="term" value="P:DNA-templated transcription"/>
    <property type="evidence" value="ECO:0007669"/>
    <property type="project" value="InterPro"/>
</dbReference>
<evidence type="ECO:0000256" key="2">
    <source>
        <dbReference type="ARBA" id="ARBA00022833"/>
    </source>
</evidence>
<evidence type="ECO:0000259" key="9">
    <source>
        <dbReference type="PROSITE" id="PS50048"/>
    </source>
</evidence>
<dbReference type="PROSITE" id="PS50048">
    <property type="entry name" value="ZN2_CY6_FUNGAL_2"/>
    <property type="match status" value="1"/>
</dbReference>
<dbReference type="InterPro" id="IPR036864">
    <property type="entry name" value="Zn2-C6_fun-type_DNA-bd_sf"/>
</dbReference>
<protein>
    <submittedName>
        <fullName evidence="10">C6 zinc finger domain-containing protein</fullName>
    </submittedName>
</protein>
<dbReference type="GO" id="GO:0008270">
    <property type="term" value="F:zinc ion binding"/>
    <property type="evidence" value="ECO:0007669"/>
    <property type="project" value="InterPro"/>
</dbReference>
<evidence type="ECO:0000256" key="5">
    <source>
        <dbReference type="ARBA" id="ARBA00023163"/>
    </source>
</evidence>
<dbReference type="AlphaFoldDB" id="A0A6A5KI20"/>
<sequence length="838" mass="93346">MSAPGAEWISDRSRENSPEGHGGSSQQRASKKRKVLSCYACRSRKMKCDRVYPVCGRCQKTGRADQCTYDPRLLDEAPANGSTHAHGAPSFTLAERLADTNPSADAADALRWKVRTQEQRIAMLEQKLAAKNTARNPSQYDDVVPEEPEIKEEMMFRGKGFKTQFHGVTSVMSMISRVGQRSKIAVSTRYHELQTFTREALTVDHPIMRVKNDFKTFRDRRKNFEKEQGAMTCGTDSEMLAALPERSVVDVQVSLYFQTWETTYRILHEPSFWKEYRAFWEQGPGDKDRVSFAVMLVLIIAITKCLAPKDDVFVGDTTADRKAASDLIHICEAWIAQQPRKRLTLMVFQLQCLALLAKRVNCIKMKQDWVASGDLLRLALASGMHRDPSLLGDGRISTFDQEMKKRLWVTIMELELQSSVESGLQSGLTGLYFDTPAPANLADEDLSVDTQQVRTTQGSDHFTSASYLVATLRSLPLRIRLTQLLNTPSSDLQYADILHFDAQIHSAISALPSWDNERAAAPSALLALQLRQYLLILHKPYAKLAPIDGRYMYSFTIVVGTCSSIIEIHDKLVSKGDLTLGNLRNDVIRLGLTLSQVVYENCTRHAVKSSAPLSANSETQYADPQSHFAEVDLNKRWGPPKDTLYLAEFPRESFLARTLCISSLEILERTRQNFEQKVFRLGTGYMEYWLLSAAIGMLPSSPSPATSIAYINNASDDILSRCKKTLDCFTTLTFRVLALQRDADNSLASSLRNTMASVSPSDGRTSSMTAGVFGAGSQLDASATQSSFIPLKSMGLGETTADGVNGMAGPYDPLQDMQIDMSGWAFPDFWAFDLGGDF</sequence>
<evidence type="ECO:0000256" key="6">
    <source>
        <dbReference type="ARBA" id="ARBA00023242"/>
    </source>
</evidence>
<dbReference type="SUPFAM" id="SSF57701">
    <property type="entry name" value="Zn2/Cys6 DNA-binding domain"/>
    <property type="match status" value="1"/>
</dbReference>
<evidence type="ECO:0000256" key="4">
    <source>
        <dbReference type="ARBA" id="ARBA00023125"/>
    </source>
</evidence>
<keyword evidence="6" id="KW-0539">Nucleus</keyword>
<dbReference type="CDD" id="cd12148">
    <property type="entry name" value="fungal_TF_MHR"/>
    <property type="match status" value="1"/>
</dbReference>
<name>A0A6A5KI20_9PLEO</name>
<proteinExistence type="predicted"/>
<dbReference type="GO" id="GO:0000978">
    <property type="term" value="F:RNA polymerase II cis-regulatory region sequence-specific DNA binding"/>
    <property type="evidence" value="ECO:0007669"/>
    <property type="project" value="TreeGrafter"/>
</dbReference>
<feature type="compositionally biased region" description="Basic and acidic residues" evidence="8">
    <location>
        <begin position="9"/>
        <end position="18"/>
    </location>
</feature>
<evidence type="ECO:0000256" key="7">
    <source>
        <dbReference type="SAM" id="Coils"/>
    </source>
</evidence>
<dbReference type="GO" id="GO:0001228">
    <property type="term" value="F:DNA-binding transcription activator activity, RNA polymerase II-specific"/>
    <property type="evidence" value="ECO:0007669"/>
    <property type="project" value="TreeGrafter"/>
</dbReference>
<dbReference type="PANTHER" id="PTHR31944">
    <property type="entry name" value="HEME-RESPONSIVE ZINC FINGER TRANSCRIPTION FACTOR HAP1"/>
    <property type="match status" value="1"/>
</dbReference>
<dbReference type="Proteomes" id="UP000800040">
    <property type="component" value="Unassembled WGS sequence"/>
</dbReference>
<evidence type="ECO:0000256" key="1">
    <source>
        <dbReference type="ARBA" id="ARBA00022723"/>
    </source>
</evidence>
<dbReference type="Pfam" id="PF00172">
    <property type="entry name" value="Zn_clus"/>
    <property type="match status" value="1"/>
</dbReference>
<keyword evidence="1" id="KW-0479">Metal-binding</keyword>
<dbReference type="OrthoDB" id="4236860at2759"/>
<feature type="coiled-coil region" evidence="7">
    <location>
        <begin position="107"/>
        <end position="134"/>
    </location>
</feature>
<dbReference type="InterPro" id="IPR007219">
    <property type="entry name" value="XnlR_reg_dom"/>
</dbReference>
<feature type="domain" description="Zn(2)-C6 fungal-type" evidence="9">
    <location>
        <begin position="37"/>
        <end position="69"/>
    </location>
</feature>
<dbReference type="EMBL" id="ML975269">
    <property type="protein sequence ID" value="KAF1836768.1"/>
    <property type="molecule type" value="Genomic_DNA"/>
</dbReference>
<keyword evidence="7" id="KW-0175">Coiled coil</keyword>
<feature type="region of interest" description="Disordered" evidence="8">
    <location>
        <begin position="1"/>
        <end position="29"/>
    </location>
</feature>
<reference evidence="10" key="1">
    <citation type="submission" date="2020-01" db="EMBL/GenBank/DDBJ databases">
        <authorList>
            <consortium name="DOE Joint Genome Institute"/>
            <person name="Haridas S."/>
            <person name="Albert R."/>
            <person name="Binder M."/>
            <person name="Bloem J."/>
            <person name="Labutti K."/>
            <person name="Salamov A."/>
            <person name="Andreopoulos B."/>
            <person name="Baker S.E."/>
            <person name="Barry K."/>
            <person name="Bills G."/>
            <person name="Bluhm B.H."/>
            <person name="Cannon C."/>
            <person name="Castanera R."/>
            <person name="Culley D.E."/>
            <person name="Daum C."/>
            <person name="Ezra D."/>
            <person name="Gonzalez J.B."/>
            <person name="Henrissat B."/>
            <person name="Kuo A."/>
            <person name="Liang C."/>
            <person name="Lipzen A."/>
            <person name="Lutzoni F."/>
            <person name="Magnuson J."/>
            <person name="Mondo S."/>
            <person name="Nolan M."/>
            <person name="Ohm R."/>
            <person name="Pangilinan J."/>
            <person name="Park H.-J."/>
            <person name="Ramirez L."/>
            <person name="Alfaro M."/>
            <person name="Sun H."/>
            <person name="Tritt A."/>
            <person name="Yoshinaga Y."/>
            <person name="Zwiers L.-H."/>
            <person name="Turgeon B.G."/>
            <person name="Goodwin S.B."/>
            <person name="Spatafora J.W."/>
            <person name="Crous P.W."/>
            <person name="Grigoriev I.V."/>
        </authorList>
    </citation>
    <scope>NUCLEOTIDE SEQUENCE</scope>
    <source>
        <strain evidence="10">P77</strain>
    </source>
</reference>
<dbReference type="SMART" id="SM00066">
    <property type="entry name" value="GAL4"/>
    <property type="match status" value="1"/>
</dbReference>
<accession>A0A6A5KI20</accession>
<dbReference type="PANTHER" id="PTHR31944:SF130">
    <property type="entry name" value="ZN(II)2CYS6 TRANSCRIPTION FACTO (EUROFUNG)"/>
    <property type="match status" value="1"/>
</dbReference>
<keyword evidence="11" id="KW-1185">Reference proteome</keyword>
<keyword evidence="3" id="KW-0805">Transcription regulation</keyword>
<keyword evidence="5" id="KW-0804">Transcription</keyword>
<dbReference type="GO" id="GO:0005634">
    <property type="term" value="C:nucleus"/>
    <property type="evidence" value="ECO:0007669"/>
    <property type="project" value="TreeGrafter"/>
</dbReference>
<evidence type="ECO:0000256" key="3">
    <source>
        <dbReference type="ARBA" id="ARBA00023015"/>
    </source>
</evidence>
<dbReference type="InterPro" id="IPR001138">
    <property type="entry name" value="Zn2Cys6_DnaBD"/>
</dbReference>
<dbReference type="PROSITE" id="PS00463">
    <property type="entry name" value="ZN2_CY6_FUNGAL_1"/>
    <property type="match status" value="1"/>
</dbReference>
<dbReference type="Pfam" id="PF04082">
    <property type="entry name" value="Fungal_trans"/>
    <property type="match status" value="1"/>
</dbReference>
<evidence type="ECO:0000313" key="11">
    <source>
        <dbReference type="Proteomes" id="UP000800040"/>
    </source>
</evidence>
<dbReference type="Gene3D" id="4.10.240.10">
    <property type="entry name" value="Zn(2)-C6 fungal-type DNA-binding domain"/>
    <property type="match status" value="1"/>
</dbReference>
<keyword evidence="2" id="KW-0862">Zinc</keyword>
<dbReference type="CDD" id="cd00067">
    <property type="entry name" value="GAL4"/>
    <property type="match status" value="1"/>
</dbReference>
<evidence type="ECO:0000256" key="8">
    <source>
        <dbReference type="SAM" id="MobiDB-lite"/>
    </source>
</evidence>
<evidence type="ECO:0000313" key="10">
    <source>
        <dbReference type="EMBL" id="KAF1836768.1"/>
    </source>
</evidence>
<dbReference type="InterPro" id="IPR051430">
    <property type="entry name" value="Fungal_TF_Env_Response"/>
</dbReference>
<keyword evidence="4" id="KW-0238">DNA-binding</keyword>
<gene>
    <name evidence="10" type="ORF">BDW02DRAFT_492948</name>
</gene>
<organism evidence="10 11">
    <name type="scientific">Decorospora gaudefroyi</name>
    <dbReference type="NCBI Taxonomy" id="184978"/>
    <lineage>
        <taxon>Eukaryota</taxon>
        <taxon>Fungi</taxon>
        <taxon>Dikarya</taxon>
        <taxon>Ascomycota</taxon>
        <taxon>Pezizomycotina</taxon>
        <taxon>Dothideomycetes</taxon>
        <taxon>Pleosporomycetidae</taxon>
        <taxon>Pleosporales</taxon>
        <taxon>Pleosporineae</taxon>
        <taxon>Pleosporaceae</taxon>
        <taxon>Decorospora</taxon>
    </lineage>
</organism>